<keyword evidence="6" id="KW-1015">Disulfide bond</keyword>
<reference evidence="15 16" key="1">
    <citation type="submission" date="2024-08" db="EMBL/GenBank/DDBJ databases">
        <title>Insights into the chromosomal genome structure of Flemingia macrophylla.</title>
        <authorList>
            <person name="Ding Y."/>
            <person name="Zhao Y."/>
            <person name="Bi W."/>
            <person name="Wu M."/>
            <person name="Zhao G."/>
            <person name="Gong Y."/>
            <person name="Li W."/>
            <person name="Zhang P."/>
        </authorList>
    </citation>
    <scope>NUCLEOTIDE SEQUENCE [LARGE SCALE GENOMIC DNA]</scope>
    <source>
        <strain evidence="15">DYQJB</strain>
        <tissue evidence="15">Leaf</tissue>
    </source>
</reference>
<name>A0ABD1NFB9_9FABA</name>
<feature type="transmembrane region" description="Helical" evidence="12">
    <location>
        <begin position="537"/>
        <end position="556"/>
    </location>
</feature>
<evidence type="ECO:0000256" key="10">
    <source>
        <dbReference type="RuleBase" id="RU004335"/>
    </source>
</evidence>
<dbReference type="InterPro" id="IPR000490">
    <property type="entry name" value="Glyco_hydro_17"/>
</dbReference>
<keyword evidence="16" id="KW-1185">Reference proteome</keyword>
<evidence type="ECO:0000256" key="4">
    <source>
        <dbReference type="ARBA" id="ARBA00022729"/>
    </source>
</evidence>
<feature type="signal peptide" evidence="13">
    <location>
        <begin position="1"/>
        <end position="22"/>
    </location>
</feature>
<dbReference type="Pfam" id="PF07983">
    <property type="entry name" value="X8"/>
    <property type="match status" value="1"/>
</dbReference>
<evidence type="ECO:0000256" key="3">
    <source>
        <dbReference type="ARBA" id="ARBA00012780"/>
    </source>
</evidence>
<comment type="catalytic activity">
    <reaction evidence="1">
        <text>Hydrolysis of (1-&gt;3)-beta-D-glucosidic linkages in (1-&gt;3)-beta-D-glucans.</text>
        <dbReference type="EC" id="3.2.1.39"/>
    </reaction>
</comment>
<evidence type="ECO:0000259" key="14">
    <source>
        <dbReference type="SMART" id="SM00768"/>
    </source>
</evidence>
<keyword evidence="12" id="KW-0472">Membrane</keyword>
<feature type="domain" description="X8" evidence="14">
    <location>
        <begin position="438"/>
        <end position="522"/>
    </location>
</feature>
<proteinExistence type="inferred from homology"/>
<dbReference type="InterPro" id="IPR044965">
    <property type="entry name" value="Glyco_hydro_17_plant"/>
</dbReference>
<dbReference type="InterPro" id="IPR017853">
    <property type="entry name" value="GH"/>
</dbReference>
<evidence type="ECO:0000313" key="15">
    <source>
        <dbReference type="EMBL" id="KAL2346827.1"/>
    </source>
</evidence>
<dbReference type="Pfam" id="PF00332">
    <property type="entry name" value="Glyco_hydro_17"/>
    <property type="match status" value="2"/>
</dbReference>
<evidence type="ECO:0000256" key="6">
    <source>
        <dbReference type="ARBA" id="ARBA00023157"/>
    </source>
</evidence>
<keyword evidence="12" id="KW-0812">Transmembrane</keyword>
<accession>A0ABD1NFB9</accession>
<keyword evidence="5 11" id="KW-0378">Hydrolase</keyword>
<dbReference type="Proteomes" id="UP001603857">
    <property type="component" value="Unassembled WGS sequence"/>
</dbReference>
<dbReference type="SUPFAM" id="SSF51445">
    <property type="entry name" value="(Trans)glycosidases"/>
    <property type="match status" value="2"/>
</dbReference>
<evidence type="ECO:0000256" key="8">
    <source>
        <dbReference type="ARBA" id="ARBA00033335"/>
    </source>
</evidence>
<dbReference type="FunFam" id="1.20.58.1040:FF:000002">
    <property type="entry name" value="Glucan endo-1,3-beta-glucosidase 8"/>
    <property type="match status" value="1"/>
</dbReference>
<protein>
    <recommendedName>
        <fullName evidence="3">glucan endo-1,3-beta-D-glucosidase</fullName>
        <ecNumber evidence="3">3.2.1.39</ecNumber>
    </recommendedName>
    <alternativeName>
        <fullName evidence="8">(1-&gt;3)-beta-glucan endohydrolase</fullName>
    </alternativeName>
    <alternativeName>
        <fullName evidence="9">Beta-1,3-endoglucanase</fullName>
    </alternativeName>
</protein>
<evidence type="ECO:0000256" key="1">
    <source>
        <dbReference type="ARBA" id="ARBA00000382"/>
    </source>
</evidence>
<comment type="caution">
    <text evidence="15">The sequence shown here is derived from an EMBL/GenBank/DDBJ whole genome shotgun (WGS) entry which is preliminary data.</text>
</comment>
<keyword evidence="4 13" id="KW-0732">Signal</keyword>
<dbReference type="Gene3D" id="1.20.58.1040">
    <property type="match status" value="1"/>
</dbReference>
<evidence type="ECO:0000256" key="12">
    <source>
        <dbReference type="SAM" id="Phobius"/>
    </source>
</evidence>
<feature type="chain" id="PRO_5044819771" description="glucan endo-1,3-beta-D-glucosidase" evidence="13">
    <location>
        <begin position="23"/>
        <end position="557"/>
    </location>
</feature>
<dbReference type="Gene3D" id="3.20.20.80">
    <property type="entry name" value="Glycosidases"/>
    <property type="match status" value="2"/>
</dbReference>
<keyword evidence="7 11" id="KW-0326">Glycosidase</keyword>
<evidence type="ECO:0000256" key="13">
    <source>
        <dbReference type="SAM" id="SignalP"/>
    </source>
</evidence>
<sequence length="557" mass="60510">MESSRCVGVLLFGLVLVGSVSGIGVNWGTQCSHPLPPSKVVKMLKDNGIQKVKLFDADAGILDALKKSGIQVMVGIPNDMLYTLANSVEAAEKWVSKNVSKHVSSGGVDIRTIPVTFNSACILLALLLDVLVLNISFSSSLTDIAAGPFCFRGSISSEWKKSFPNIKSSAPLLSPNALDLEAPETHLYVAVGNEPFLSTYNGTYETTTLPALQNIQAALTKSGLSNRVKVTVPLNADVYQSSSEKPSDGGFRSDINNLMLQIVKFLNDNGAAFTVNIYPFISLYSDPNFPVDYAFFNGYQPAINDNGRTYDNVFDANHDTLVWALQKNGFGNLPIVVGEIGWPTDGDRNANLQYAQRFNQGFMSRYLSGKGTPMRPGPIDAYLFSFIDEDSKSIQPGNFERHWGLFYFDGQPKYQLNLGSARGNGLVGASGVGYLAKKWCVLKPSANLNSDQVAPSVAYACQNADCTSLGYGTSCGNLDVKGNISYAFNSYYQINDQMDSACKFPGLSIVTDKDPSVGDCKFRIMIETDSAVLHARVGSLTTVLCFFVLLLFCNLWF</sequence>
<dbReference type="EC" id="3.2.1.39" evidence="3"/>
<gene>
    <name evidence="15" type="ORF">Fmac_000827</name>
</gene>
<dbReference type="PROSITE" id="PS00587">
    <property type="entry name" value="GLYCOSYL_HYDROL_F17"/>
    <property type="match status" value="1"/>
</dbReference>
<evidence type="ECO:0000256" key="5">
    <source>
        <dbReference type="ARBA" id="ARBA00022801"/>
    </source>
</evidence>
<evidence type="ECO:0000256" key="2">
    <source>
        <dbReference type="ARBA" id="ARBA00008773"/>
    </source>
</evidence>
<comment type="similarity">
    <text evidence="2 10">Belongs to the glycosyl hydrolase 17 family.</text>
</comment>
<keyword evidence="12" id="KW-1133">Transmembrane helix</keyword>
<dbReference type="PANTHER" id="PTHR32227">
    <property type="entry name" value="GLUCAN ENDO-1,3-BETA-GLUCOSIDASE BG1-RELATED-RELATED"/>
    <property type="match status" value="1"/>
</dbReference>
<dbReference type="EMBL" id="JBGMDY010000001">
    <property type="protein sequence ID" value="KAL2346827.1"/>
    <property type="molecule type" value="Genomic_DNA"/>
</dbReference>
<evidence type="ECO:0000313" key="16">
    <source>
        <dbReference type="Proteomes" id="UP001603857"/>
    </source>
</evidence>
<organism evidence="15 16">
    <name type="scientific">Flemingia macrophylla</name>
    <dbReference type="NCBI Taxonomy" id="520843"/>
    <lineage>
        <taxon>Eukaryota</taxon>
        <taxon>Viridiplantae</taxon>
        <taxon>Streptophyta</taxon>
        <taxon>Embryophyta</taxon>
        <taxon>Tracheophyta</taxon>
        <taxon>Spermatophyta</taxon>
        <taxon>Magnoliopsida</taxon>
        <taxon>eudicotyledons</taxon>
        <taxon>Gunneridae</taxon>
        <taxon>Pentapetalae</taxon>
        <taxon>rosids</taxon>
        <taxon>fabids</taxon>
        <taxon>Fabales</taxon>
        <taxon>Fabaceae</taxon>
        <taxon>Papilionoideae</taxon>
        <taxon>50 kb inversion clade</taxon>
        <taxon>NPAAA clade</taxon>
        <taxon>indigoferoid/millettioid clade</taxon>
        <taxon>Phaseoleae</taxon>
        <taxon>Flemingia</taxon>
    </lineage>
</organism>
<dbReference type="InterPro" id="IPR012946">
    <property type="entry name" value="X8"/>
</dbReference>
<dbReference type="AlphaFoldDB" id="A0ABD1NFB9"/>
<evidence type="ECO:0000256" key="11">
    <source>
        <dbReference type="RuleBase" id="RU004336"/>
    </source>
</evidence>
<dbReference type="SMART" id="SM00768">
    <property type="entry name" value="X8"/>
    <property type="match status" value="1"/>
</dbReference>
<evidence type="ECO:0000256" key="7">
    <source>
        <dbReference type="ARBA" id="ARBA00023295"/>
    </source>
</evidence>
<evidence type="ECO:0000256" key="9">
    <source>
        <dbReference type="ARBA" id="ARBA00033417"/>
    </source>
</evidence>
<dbReference type="GO" id="GO:0042973">
    <property type="term" value="F:glucan endo-1,3-beta-D-glucosidase activity"/>
    <property type="evidence" value="ECO:0007669"/>
    <property type="project" value="UniProtKB-EC"/>
</dbReference>